<gene>
    <name evidence="1" type="ORF">A4H97_30075</name>
</gene>
<dbReference type="STRING" id="354355.SAMN05660816_02416"/>
<evidence type="ECO:0000313" key="1">
    <source>
        <dbReference type="EMBL" id="OQP48083.1"/>
    </source>
</evidence>
<accession>A0A1V9EPJ3</accession>
<dbReference type="RefSeq" id="WP_081200621.1">
    <property type="nucleotide sequence ID" value="NZ_FOCZ01000004.1"/>
</dbReference>
<dbReference type="EMBL" id="LVXG01000018">
    <property type="protein sequence ID" value="OQP48083.1"/>
    <property type="molecule type" value="Genomic_DNA"/>
</dbReference>
<proteinExistence type="predicted"/>
<keyword evidence="2" id="KW-1185">Reference proteome</keyword>
<protein>
    <submittedName>
        <fullName evidence="1">Uncharacterized protein</fullName>
    </submittedName>
</protein>
<organism evidence="1 2">
    <name type="scientific">Niastella yeongjuensis</name>
    <dbReference type="NCBI Taxonomy" id="354355"/>
    <lineage>
        <taxon>Bacteria</taxon>
        <taxon>Pseudomonadati</taxon>
        <taxon>Bacteroidota</taxon>
        <taxon>Chitinophagia</taxon>
        <taxon>Chitinophagales</taxon>
        <taxon>Chitinophagaceae</taxon>
        <taxon>Niastella</taxon>
    </lineage>
</organism>
<reference evidence="2" key="1">
    <citation type="submission" date="2016-04" db="EMBL/GenBank/DDBJ databases">
        <authorList>
            <person name="Chen L."/>
            <person name="Zhuang W."/>
            <person name="Wang G."/>
        </authorList>
    </citation>
    <scope>NUCLEOTIDE SEQUENCE [LARGE SCALE GENOMIC DNA]</scope>
    <source>
        <strain evidence="2">17621</strain>
    </source>
</reference>
<dbReference type="AlphaFoldDB" id="A0A1V9EPJ3"/>
<comment type="caution">
    <text evidence="1">The sequence shown here is derived from an EMBL/GenBank/DDBJ whole genome shotgun (WGS) entry which is preliminary data.</text>
</comment>
<sequence length="157" mass="18624">MKEGIKELIVKGVHHEFVFDEQVNKWRSAGNEMLIQNYSIDLLVDPNDSDSERTWKDVTDFIGFLYFKPQMTSDRVERARPVIREFFRAKNKKQYNSEFFQDLVFKFSSIHFHGHKGGDLIYDFYFYPQHGKDNDPELSQPLYVANFKNIHFIGVTC</sequence>
<dbReference type="Proteomes" id="UP000192610">
    <property type="component" value="Unassembled WGS sequence"/>
</dbReference>
<name>A0A1V9EPJ3_9BACT</name>
<evidence type="ECO:0000313" key="2">
    <source>
        <dbReference type="Proteomes" id="UP000192610"/>
    </source>
</evidence>